<evidence type="ECO:0000313" key="8">
    <source>
        <dbReference type="EMBL" id="ACJ31722.1"/>
    </source>
</evidence>
<evidence type="ECO:0000259" key="7">
    <source>
        <dbReference type="Pfam" id="PF13860"/>
    </source>
</evidence>
<dbReference type="RefSeq" id="WP_020915048.1">
    <property type="nucleotide sequence ID" value="NC_011566.1"/>
</dbReference>
<name>B8CVP6_SHEPW</name>
<protein>
    <recommendedName>
        <fullName evidence="2 5">Basal-body rod modification protein FlgD</fullName>
    </recommendedName>
</protein>
<evidence type="ECO:0000256" key="3">
    <source>
        <dbReference type="ARBA" id="ARBA00022795"/>
    </source>
</evidence>
<dbReference type="eggNOG" id="COG1843">
    <property type="taxonomic scope" value="Bacteria"/>
</dbReference>
<dbReference type="AlphaFoldDB" id="B8CVP6"/>
<proteinExistence type="inferred from homology"/>
<dbReference type="InterPro" id="IPR005648">
    <property type="entry name" value="FlgD"/>
</dbReference>
<dbReference type="KEGG" id="swp:swp_5107"/>
<dbReference type="InterPro" id="IPR025965">
    <property type="entry name" value="FlgD/Vpr_Ig-like"/>
</dbReference>
<feature type="domain" description="FlgD/Vpr Ig-like" evidence="7">
    <location>
        <begin position="109"/>
        <end position="175"/>
    </location>
</feature>
<accession>B8CVP6</accession>
<evidence type="ECO:0000256" key="5">
    <source>
        <dbReference type="RuleBase" id="RU362076"/>
    </source>
</evidence>
<dbReference type="STRING" id="225849.swp_5107"/>
<evidence type="ECO:0000256" key="6">
    <source>
        <dbReference type="SAM" id="MobiDB-lite"/>
    </source>
</evidence>
<evidence type="ECO:0000313" key="9">
    <source>
        <dbReference type="Proteomes" id="UP000000753"/>
    </source>
</evidence>
<keyword evidence="3 5" id="KW-1005">Bacterial flagellum biogenesis</keyword>
<dbReference type="OrthoDB" id="9785233at2"/>
<dbReference type="HOGENOM" id="CLU_047535_0_2_6"/>
<dbReference type="Pfam" id="PF03963">
    <property type="entry name" value="FlgD"/>
    <property type="match status" value="1"/>
</dbReference>
<reference evidence="8 9" key="1">
    <citation type="journal article" date="2008" name="PLoS ONE">
        <title>Environmental adaptation: genomic analysis of the piezotolerant and psychrotolerant deep-sea iron reducing bacterium Shewanella piezotolerans WP3.</title>
        <authorList>
            <person name="Wang F."/>
            <person name="Wang J."/>
            <person name="Jian H."/>
            <person name="Zhang B."/>
            <person name="Li S."/>
            <person name="Wang F."/>
            <person name="Zeng X."/>
            <person name="Gao L."/>
            <person name="Bartlett D.H."/>
            <person name="Yu J."/>
            <person name="Hu S."/>
            <person name="Xiao X."/>
        </authorList>
    </citation>
    <scope>NUCLEOTIDE SEQUENCE [LARGE SCALE GENOMIC DNA]</scope>
    <source>
        <strain evidence="9">WP3 / JCM 13877</strain>
    </source>
</reference>
<sequence length="221" mass="23409">MNVTSTSNNSDVASSADVMNSPGNDAAAIKNEFMTLMIAQIKNQDPTNPIDGTEYVTQLAQFSQVESLEQMRANQSSQMVMMENLGIVQSAHLVGKNAMVPATEFNIEDKPLDGKVYLGSAVENLSIDLVDEFGDVVHTIELGSQEAGDTAFTIDPAAHGLTPGDYSIVANTTNGEVTATADTFLKAEIEKIHFVSASGMMMAELGNGLGTLSVLEISEVS</sequence>
<evidence type="ECO:0000256" key="2">
    <source>
        <dbReference type="ARBA" id="ARBA00016013"/>
    </source>
</evidence>
<dbReference type="GO" id="GO:0044781">
    <property type="term" value="P:bacterial-type flagellum organization"/>
    <property type="evidence" value="ECO:0007669"/>
    <property type="project" value="UniProtKB-UniRule"/>
</dbReference>
<gene>
    <name evidence="8" type="ordered locus">swp_5107</name>
</gene>
<feature type="region of interest" description="Disordered" evidence="6">
    <location>
        <begin position="1"/>
        <end position="21"/>
    </location>
</feature>
<keyword evidence="9" id="KW-1185">Reference proteome</keyword>
<keyword evidence="8" id="KW-0282">Flagellum</keyword>
<organism evidence="8 9">
    <name type="scientific">Shewanella piezotolerans (strain WP3 / JCM 13877)</name>
    <dbReference type="NCBI Taxonomy" id="225849"/>
    <lineage>
        <taxon>Bacteria</taxon>
        <taxon>Pseudomonadati</taxon>
        <taxon>Pseudomonadota</taxon>
        <taxon>Gammaproteobacteria</taxon>
        <taxon>Alteromonadales</taxon>
        <taxon>Shewanellaceae</taxon>
        <taxon>Shewanella</taxon>
    </lineage>
</organism>
<keyword evidence="8" id="KW-0969">Cilium</keyword>
<evidence type="ECO:0000256" key="1">
    <source>
        <dbReference type="ARBA" id="ARBA00010577"/>
    </source>
</evidence>
<dbReference type="EMBL" id="CP000472">
    <property type="protein sequence ID" value="ACJ31722.1"/>
    <property type="molecule type" value="Genomic_DNA"/>
</dbReference>
<evidence type="ECO:0000256" key="4">
    <source>
        <dbReference type="ARBA" id="ARBA00024746"/>
    </source>
</evidence>
<dbReference type="Gene3D" id="2.30.30.910">
    <property type="match status" value="1"/>
</dbReference>
<dbReference type="Pfam" id="PF13860">
    <property type="entry name" value="FlgD_ig"/>
    <property type="match status" value="1"/>
</dbReference>
<dbReference type="Proteomes" id="UP000000753">
    <property type="component" value="Chromosome"/>
</dbReference>
<comment type="function">
    <text evidence="4 5">Required for flagellar hook formation. May act as a scaffolding protein.</text>
</comment>
<comment type="similarity">
    <text evidence="1 5">Belongs to the FlgD family.</text>
</comment>
<keyword evidence="8" id="KW-0966">Cell projection</keyword>
<dbReference type="Gene3D" id="2.60.40.4070">
    <property type="match status" value="1"/>
</dbReference>